<dbReference type="AlphaFoldDB" id="A0A0F9F1P3"/>
<organism evidence="1">
    <name type="scientific">marine sediment metagenome</name>
    <dbReference type="NCBI Taxonomy" id="412755"/>
    <lineage>
        <taxon>unclassified sequences</taxon>
        <taxon>metagenomes</taxon>
        <taxon>ecological metagenomes</taxon>
    </lineage>
</organism>
<name>A0A0F9F1P3_9ZZZZ</name>
<sequence length="79" mass="9184">MKKPKVEYRITCPNFGTRGHSTHVHPRKALAKAKEAAEAQDRHYILAAKGDDESMYSYYRSEIGWRAQTRTITEWEDVT</sequence>
<evidence type="ECO:0000313" key="1">
    <source>
        <dbReference type="EMBL" id="KKL51180.1"/>
    </source>
</evidence>
<dbReference type="EMBL" id="LAZR01032337">
    <property type="protein sequence ID" value="KKL51180.1"/>
    <property type="molecule type" value="Genomic_DNA"/>
</dbReference>
<reference evidence="1" key="1">
    <citation type="journal article" date="2015" name="Nature">
        <title>Complex archaea that bridge the gap between prokaryotes and eukaryotes.</title>
        <authorList>
            <person name="Spang A."/>
            <person name="Saw J.H."/>
            <person name="Jorgensen S.L."/>
            <person name="Zaremba-Niedzwiedzka K."/>
            <person name="Martijn J."/>
            <person name="Lind A.E."/>
            <person name="van Eijk R."/>
            <person name="Schleper C."/>
            <person name="Guy L."/>
            <person name="Ettema T.J."/>
        </authorList>
    </citation>
    <scope>NUCLEOTIDE SEQUENCE</scope>
</reference>
<accession>A0A0F9F1P3</accession>
<proteinExistence type="predicted"/>
<gene>
    <name evidence="1" type="ORF">LCGC14_2298050</name>
</gene>
<protein>
    <submittedName>
        <fullName evidence="1">Uncharacterized protein</fullName>
    </submittedName>
</protein>
<comment type="caution">
    <text evidence="1">The sequence shown here is derived from an EMBL/GenBank/DDBJ whole genome shotgun (WGS) entry which is preliminary data.</text>
</comment>